<dbReference type="AlphaFoldDB" id="A0A265UUR5"/>
<dbReference type="Pfam" id="PF00171">
    <property type="entry name" value="Aldedh"/>
    <property type="match status" value="1"/>
</dbReference>
<dbReference type="PANTHER" id="PTHR43217:SF1">
    <property type="entry name" value="SUCCINATE SEMIALDEHYDE DEHYDROGENASE [NAD(P)+] SAD"/>
    <property type="match status" value="1"/>
</dbReference>
<comment type="caution">
    <text evidence="7">The sequence shown here is derived from an EMBL/GenBank/DDBJ whole genome shotgun (WGS) entry which is preliminary data.</text>
</comment>
<evidence type="ECO:0000256" key="1">
    <source>
        <dbReference type="ARBA" id="ARBA00009986"/>
    </source>
</evidence>
<dbReference type="PROSITE" id="PS00687">
    <property type="entry name" value="ALDEHYDE_DEHYDR_GLU"/>
    <property type="match status" value="1"/>
</dbReference>
<evidence type="ECO:0000313" key="8">
    <source>
        <dbReference type="Proteomes" id="UP000216840"/>
    </source>
</evidence>
<proteinExistence type="inferred from homology"/>
<dbReference type="EMBL" id="NGJN01000003">
    <property type="protein sequence ID" value="OZV69061.1"/>
    <property type="molecule type" value="Genomic_DNA"/>
</dbReference>
<dbReference type="Gene3D" id="3.40.309.10">
    <property type="entry name" value="Aldehyde Dehydrogenase, Chain A, domain 2"/>
    <property type="match status" value="1"/>
</dbReference>
<feature type="active site" evidence="4">
    <location>
        <position position="229"/>
    </location>
</feature>
<dbReference type="Gene3D" id="3.40.605.10">
    <property type="entry name" value="Aldehyde Dehydrogenase, Chain A, domain 1"/>
    <property type="match status" value="1"/>
</dbReference>
<evidence type="ECO:0000259" key="6">
    <source>
        <dbReference type="Pfam" id="PF00171"/>
    </source>
</evidence>
<dbReference type="InterPro" id="IPR044148">
    <property type="entry name" value="ALDH_GabD1-like"/>
</dbReference>
<accession>A0A265UUR5</accession>
<dbReference type="GO" id="GO:0004030">
    <property type="term" value="F:aldehyde dehydrogenase [NAD(P)+] activity"/>
    <property type="evidence" value="ECO:0007669"/>
    <property type="project" value="InterPro"/>
</dbReference>
<protein>
    <submittedName>
        <fullName evidence="7">Succinate-semialdehyde dehydrogenase</fullName>
    </submittedName>
</protein>
<dbReference type="InterPro" id="IPR047110">
    <property type="entry name" value="GABD/Sad-like"/>
</dbReference>
<dbReference type="RefSeq" id="WP_094967832.1">
    <property type="nucleotide sequence ID" value="NZ_NGJN01000003.1"/>
</dbReference>
<dbReference type="InterPro" id="IPR015590">
    <property type="entry name" value="Aldehyde_DH_dom"/>
</dbReference>
<feature type="domain" description="Aldehyde dehydrogenase" evidence="6">
    <location>
        <begin position="3"/>
        <end position="449"/>
    </location>
</feature>
<gene>
    <name evidence="7" type="ORF">CA834_06250</name>
</gene>
<organism evidence="7 8">
    <name type="scientific">Winogradskyella aurantia</name>
    <dbReference type="NCBI Taxonomy" id="1915063"/>
    <lineage>
        <taxon>Bacteria</taxon>
        <taxon>Pseudomonadati</taxon>
        <taxon>Bacteroidota</taxon>
        <taxon>Flavobacteriia</taxon>
        <taxon>Flavobacteriales</taxon>
        <taxon>Flavobacteriaceae</taxon>
        <taxon>Winogradskyella</taxon>
    </lineage>
</organism>
<dbReference type="SUPFAM" id="SSF53720">
    <property type="entry name" value="ALDH-like"/>
    <property type="match status" value="1"/>
</dbReference>
<keyword evidence="3 5" id="KW-0560">Oxidoreductase</keyword>
<dbReference type="InterPro" id="IPR016162">
    <property type="entry name" value="Ald_DH_N"/>
</dbReference>
<evidence type="ECO:0000256" key="5">
    <source>
        <dbReference type="RuleBase" id="RU003345"/>
    </source>
</evidence>
<dbReference type="InterPro" id="IPR016163">
    <property type="entry name" value="Ald_DH_C"/>
</dbReference>
<sequence length="453" mass="50318">MQTIKTINPYTQEPLKTYDVLSDNELIEKIEKADVGFQNWRQTSLESRTEHLRQLAELLLDRKKEYAKLMAEEMGKPIAQGIAEIEKCAWVCDFYAKNASDFLADQLIETDANESFISYDPLGVILAIMPWNYPFWQVLRFAAPTLMAGNTVLLKHAANTTQCGLEIEKLLNDAGFPEGCFQTLLVSHEQIEQVIANDAIKAVSLTGSEKAGKTIAQLAGKYLKKSVLELGGNNACIILKDANLDRFIETMAWARMQNAGQSCIAAKRFIVEESIHDEFVKRFMSILKDYPSGNPLNESTKIGPMARIDLADQVENQVLSSLKGGAEILLGNKRDKAYYEPTLVGGVAPGMPLFDQEVFGPVAAVIKAKNKQKAYSLAQMSKFGLGCMVFTEDIKEARHRIGSVPDGAFFVNEMVKSDPRLPFGGTKSSGYGRELSKEGIMEFVNKKTVFIRT</sequence>
<dbReference type="InterPro" id="IPR029510">
    <property type="entry name" value="Ald_DH_CS_GLU"/>
</dbReference>
<dbReference type="Proteomes" id="UP000216840">
    <property type="component" value="Unassembled WGS sequence"/>
</dbReference>
<name>A0A265UUR5_9FLAO</name>
<evidence type="ECO:0000313" key="7">
    <source>
        <dbReference type="EMBL" id="OZV69061.1"/>
    </source>
</evidence>
<dbReference type="FunFam" id="3.40.605.10:FF:000012">
    <property type="entry name" value="NAD-dependent succinate-semialdehyde dehydrogenase"/>
    <property type="match status" value="1"/>
</dbReference>
<comment type="similarity">
    <text evidence="1 5">Belongs to the aldehyde dehydrogenase family.</text>
</comment>
<dbReference type="InterPro" id="IPR016161">
    <property type="entry name" value="Ald_DH/histidinol_DH"/>
</dbReference>
<keyword evidence="2" id="KW-0521">NADP</keyword>
<dbReference type="GO" id="GO:0004777">
    <property type="term" value="F:succinate-semialdehyde dehydrogenase (NAD+) activity"/>
    <property type="evidence" value="ECO:0007669"/>
    <property type="project" value="TreeGrafter"/>
</dbReference>
<evidence type="ECO:0000256" key="2">
    <source>
        <dbReference type="ARBA" id="ARBA00022857"/>
    </source>
</evidence>
<dbReference type="CDD" id="cd07100">
    <property type="entry name" value="ALDH_SSADH1_GabD1"/>
    <property type="match status" value="1"/>
</dbReference>
<evidence type="ECO:0000256" key="4">
    <source>
        <dbReference type="PROSITE-ProRule" id="PRU10007"/>
    </source>
</evidence>
<evidence type="ECO:0000256" key="3">
    <source>
        <dbReference type="ARBA" id="ARBA00023002"/>
    </source>
</evidence>
<keyword evidence="8" id="KW-1185">Reference proteome</keyword>
<dbReference type="PANTHER" id="PTHR43217">
    <property type="entry name" value="SUCCINATE SEMIALDEHYDE DEHYDROGENASE [NAD(P)+] SAD"/>
    <property type="match status" value="1"/>
</dbReference>
<reference evidence="7 8" key="1">
    <citation type="submission" date="2017-05" db="EMBL/GenBank/DDBJ databases">
        <title>The draft genome sequence of Idiomarina salinarum WNB302.</title>
        <authorList>
            <person name="Sun Y."/>
            <person name="Chen B."/>
            <person name="Du Z."/>
        </authorList>
    </citation>
    <scope>NUCLEOTIDE SEQUENCE [LARGE SCALE GENOMIC DNA]</scope>
    <source>
        <strain evidence="7 8">WNB302</strain>
    </source>
</reference>
<dbReference type="OrthoDB" id="9762913at2"/>